<feature type="region of interest" description="Disordered" evidence="1">
    <location>
        <begin position="112"/>
        <end position="174"/>
    </location>
</feature>
<feature type="region of interest" description="Disordered" evidence="1">
    <location>
        <begin position="1092"/>
        <end position="1188"/>
    </location>
</feature>
<reference evidence="3 4" key="1">
    <citation type="submission" date="2014-11" db="EMBL/GenBank/DDBJ databases">
        <title>Genetic blueprint of the zoonotic pathogen Toxocara canis.</title>
        <authorList>
            <person name="Zhu X.-Q."/>
            <person name="Korhonen P.K."/>
            <person name="Cai H."/>
            <person name="Young N.D."/>
            <person name="Nejsum P."/>
            <person name="von Samson-Himmelstjerna G."/>
            <person name="Boag P.R."/>
            <person name="Tan P."/>
            <person name="Li Q."/>
            <person name="Min J."/>
            <person name="Yang Y."/>
            <person name="Wang X."/>
            <person name="Fang X."/>
            <person name="Hall R.S."/>
            <person name="Hofmann A."/>
            <person name="Sternberg P.W."/>
            <person name="Jex A.R."/>
            <person name="Gasser R.B."/>
        </authorList>
    </citation>
    <scope>NUCLEOTIDE SEQUENCE [LARGE SCALE GENOMIC DNA]</scope>
    <source>
        <strain evidence="3">PN_DK_2014</strain>
    </source>
</reference>
<feature type="compositionally biased region" description="Basic and acidic residues" evidence="1">
    <location>
        <begin position="741"/>
        <end position="752"/>
    </location>
</feature>
<feature type="compositionally biased region" description="Polar residues" evidence="1">
    <location>
        <begin position="604"/>
        <end position="616"/>
    </location>
</feature>
<feature type="compositionally biased region" description="Polar residues" evidence="1">
    <location>
        <begin position="843"/>
        <end position="855"/>
    </location>
</feature>
<feature type="compositionally biased region" description="Basic residues" evidence="1">
    <location>
        <begin position="1169"/>
        <end position="1188"/>
    </location>
</feature>
<feature type="domain" description="C2H2-type" evidence="2">
    <location>
        <begin position="297"/>
        <end position="321"/>
    </location>
</feature>
<dbReference type="OrthoDB" id="5823013at2759"/>
<evidence type="ECO:0000256" key="1">
    <source>
        <dbReference type="SAM" id="MobiDB-lite"/>
    </source>
</evidence>
<feature type="compositionally biased region" description="Polar residues" evidence="1">
    <location>
        <begin position="756"/>
        <end position="768"/>
    </location>
</feature>
<feature type="compositionally biased region" description="Basic and acidic residues" evidence="1">
    <location>
        <begin position="770"/>
        <end position="781"/>
    </location>
</feature>
<feature type="domain" description="C2H2-type" evidence="2">
    <location>
        <begin position="379"/>
        <end position="404"/>
    </location>
</feature>
<dbReference type="Proteomes" id="UP000031036">
    <property type="component" value="Unassembled WGS sequence"/>
</dbReference>
<name>A0A0B2VDH9_TOXCA</name>
<dbReference type="EMBL" id="JPKZ01001482">
    <property type="protein sequence ID" value="KHN81576.1"/>
    <property type="molecule type" value="Genomic_DNA"/>
</dbReference>
<dbReference type="SMART" id="SM00355">
    <property type="entry name" value="ZnF_C2H2"/>
    <property type="match status" value="4"/>
</dbReference>
<evidence type="ECO:0000313" key="3">
    <source>
        <dbReference type="EMBL" id="KHN81576.1"/>
    </source>
</evidence>
<sequence length="1188" mass="130748">MTSGGESSSKKLRCLLCEGQMRKSNHCSLRHIEGHLKYKKYRCEECAYRCCSEDSCMMHKWKSGHRIVSRANEYLEKLASKIYIDCLYAADFGIKPLLSAMQAECLSRSRTAGFKKTGKGEPKEGSGDVLKVNAAERNINDRSRASQRREDEITENEGDIPDKPHEEHTQDDTQKMLNTAEEPPVLETLHRAKRSSGFARSEAVAELADPIRSEKGTGPPLRIIKKKMRVSNSPPGKTVKLRRVGKEVMKKGQSVESEVSREQSSELRVADAMQRNVNTTGDTENGADLKTDTARKVACRKCAKKVKNEYVKRRQHVLKYHHKGVTDKDMDEVLPDQIRACFPQCLIYSDTQCTECGKEYKSESGRRYHAMRHHLQYMLKCVVHGCTVQEHSPADLKIHIQNDHEVMISNEVNADLFRVFLCEKKKFDAALATEIIRCFPINLRANPPVPATVTDDVGSPALSNIVNAMKSIIMDSMRGEPVEAPLKSRKRQESTSSSSSDGDSRLQRYKGEGNKGGSNSTGPSPTTAGDESARLQHADSQPEKAVPSGDQSPSQTQSPRIAPSQSQMLQTLTVLESESPSSDDDSDYQRYMEAMRNKGRSDVASPSQTSSDNESPCCTAFHSEKAVPPRRTVTITTQSQNDHEVMISNEVNADLFRVFLCEKKKFDAALATEIIRCFPINLRANPPVPATVTDDVGSPALSNIVNAMKSIIMDSMRGEPVEAPLKSRKRQESTSSSSSDGDSRLQRYKGEGNKGGSNSTGPSPTTAGDESARLQHADSQPEKAVPSGDQSPSQTQSPRIAPSQSQMLQTLTVLESESPSSDDDSDYQRYMEAMRNKGRSDVASPSQTSSDNESPCCTAFHSEKAVPPRRTVTITTQSQVLPSTAASSHLQFSSSTTTQPQLRGHLYPTKASTVGGPSPIEPQLYHKRKTLLPLNAVPQQMFMQQSCHAVVGLNCASSSQRSSSTLGFINGPAAFPNSVQLPPMLRGTADRNISFHAGNERNSDERSSRIFHDSSVYGRRGREGWQDGFKPEASGYDQEEKASQPFHFLSEKQQSSRNGRVAAANGRRVLARRSGGSKRGRSARLSKCAKMASGERKRKKTFGGSVYGQQPNRTPIKAPPSGRWRSPKKKGKSTCKKRSSSMNFASNTSDGDMVKSEAGSSASASCRAPKTRCAGKWKRIHISNRSKT</sequence>
<feature type="compositionally biased region" description="Basic and acidic residues" evidence="1">
    <location>
        <begin position="138"/>
        <end position="151"/>
    </location>
</feature>
<evidence type="ECO:0000259" key="2">
    <source>
        <dbReference type="SMART" id="SM00355"/>
    </source>
</evidence>
<feature type="region of interest" description="Disordered" evidence="1">
    <location>
        <begin position="716"/>
        <end position="805"/>
    </location>
</feature>
<feature type="compositionally biased region" description="Basic and acidic residues" evidence="1">
    <location>
        <begin position="531"/>
        <end position="542"/>
    </location>
</feature>
<dbReference type="AlphaFoldDB" id="A0A0B2VDH9"/>
<feature type="domain" description="C2H2-type" evidence="2">
    <location>
        <begin position="41"/>
        <end position="65"/>
    </location>
</feature>
<accession>A0A0B2VDH9</accession>
<proteinExistence type="predicted"/>
<keyword evidence="4" id="KW-1185">Reference proteome</keyword>
<comment type="caution">
    <text evidence="3">The sequence shown here is derived from an EMBL/GenBank/DDBJ whole genome shotgun (WGS) entry which is preliminary data.</text>
</comment>
<feature type="compositionally biased region" description="Polar residues" evidence="1">
    <location>
        <begin position="549"/>
        <end position="566"/>
    </location>
</feature>
<gene>
    <name evidence="3" type="ORF">Tcan_06796</name>
</gene>
<feature type="region of interest" description="Disordered" evidence="1">
    <location>
        <begin position="598"/>
        <end position="617"/>
    </location>
</feature>
<feature type="compositionally biased region" description="Basic and acidic residues" evidence="1">
    <location>
        <begin position="502"/>
        <end position="513"/>
    </location>
</feature>
<feature type="region of interest" description="Disordered" evidence="1">
    <location>
        <begin position="248"/>
        <end position="267"/>
    </location>
</feature>
<dbReference type="InterPro" id="IPR013087">
    <property type="entry name" value="Znf_C2H2_type"/>
</dbReference>
<feature type="compositionally biased region" description="Basic residues" evidence="1">
    <location>
        <begin position="1125"/>
        <end position="1139"/>
    </location>
</feature>
<feature type="compositionally biased region" description="Polar residues" evidence="1">
    <location>
        <begin position="788"/>
        <end position="805"/>
    </location>
</feature>
<feature type="compositionally biased region" description="Polar residues" evidence="1">
    <location>
        <begin position="517"/>
        <end position="529"/>
    </location>
</feature>
<feature type="compositionally biased region" description="Basic and acidic residues" evidence="1">
    <location>
        <begin position="160"/>
        <end position="174"/>
    </location>
</feature>
<feature type="region of interest" description="Disordered" evidence="1">
    <location>
        <begin position="477"/>
        <end position="566"/>
    </location>
</feature>
<evidence type="ECO:0000313" key="4">
    <source>
        <dbReference type="Proteomes" id="UP000031036"/>
    </source>
</evidence>
<organism evidence="3 4">
    <name type="scientific">Toxocara canis</name>
    <name type="common">Canine roundworm</name>
    <dbReference type="NCBI Taxonomy" id="6265"/>
    <lineage>
        <taxon>Eukaryota</taxon>
        <taxon>Metazoa</taxon>
        <taxon>Ecdysozoa</taxon>
        <taxon>Nematoda</taxon>
        <taxon>Chromadorea</taxon>
        <taxon>Rhabditida</taxon>
        <taxon>Spirurina</taxon>
        <taxon>Ascaridomorpha</taxon>
        <taxon>Ascaridoidea</taxon>
        <taxon>Toxocaridae</taxon>
        <taxon>Toxocara</taxon>
    </lineage>
</organism>
<feature type="domain" description="C2H2-type" evidence="2">
    <location>
        <begin position="351"/>
        <end position="373"/>
    </location>
</feature>
<dbReference type="STRING" id="6265.A0A0B2VDH9"/>
<protein>
    <recommendedName>
        <fullName evidence="2">C2H2-type domain-containing protein</fullName>
    </recommendedName>
</protein>
<feature type="compositionally biased region" description="Basic and acidic residues" evidence="1">
    <location>
        <begin position="258"/>
        <end position="267"/>
    </location>
</feature>
<feature type="region of interest" description="Disordered" evidence="1">
    <location>
        <begin position="837"/>
        <end position="864"/>
    </location>
</feature>